<name>A0ABR3JK80_9AGAR</name>
<feature type="region of interest" description="Disordered" evidence="1">
    <location>
        <begin position="1"/>
        <end position="208"/>
    </location>
</feature>
<feature type="compositionally biased region" description="Basic and acidic residues" evidence="1">
    <location>
        <begin position="181"/>
        <end position="208"/>
    </location>
</feature>
<dbReference type="EMBL" id="JASNQZ010000006">
    <property type="protein sequence ID" value="KAL0956146.1"/>
    <property type="molecule type" value="Genomic_DNA"/>
</dbReference>
<feature type="compositionally biased region" description="Basic and acidic residues" evidence="1">
    <location>
        <begin position="276"/>
        <end position="285"/>
    </location>
</feature>
<feature type="region of interest" description="Disordered" evidence="1">
    <location>
        <begin position="238"/>
        <end position="466"/>
    </location>
</feature>
<feature type="compositionally biased region" description="Polar residues" evidence="1">
    <location>
        <begin position="452"/>
        <end position="461"/>
    </location>
</feature>
<accession>A0ABR3JK80</accession>
<feature type="compositionally biased region" description="Low complexity" evidence="1">
    <location>
        <begin position="286"/>
        <end position="295"/>
    </location>
</feature>
<evidence type="ECO:0000313" key="3">
    <source>
        <dbReference type="Proteomes" id="UP001556367"/>
    </source>
</evidence>
<dbReference type="Proteomes" id="UP001556367">
    <property type="component" value="Unassembled WGS sequence"/>
</dbReference>
<organism evidence="2 3">
    <name type="scientific">Hohenbuehelia grisea</name>
    <dbReference type="NCBI Taxonomy" id="104357"/>
    <lineage>
        <taxon>Eukaryota</taxon>
        <taxon>Fungi</taxon>
        <taxon>Dikarya</taxon>
        <taxon>Basidiomycota</taxon>
        <taxon>Agaricomycotina</taxon>
        <taxon>Agaricomycetes</taxon>
        <taxon>Agaricomycetidae</taxon>
        <taxon>Agaricales</taxon>
        <taxon>Pleurotineae</taxon>
        <taxon>Pleurotaceae</taxon>
        <taxon>Hohenbuehelia</taxon>
    </lineage>
</organism>
<feature type="compositionally biased region" description="Acidic residues" evidence="1">
    <location>
        <begin position="153"/>
        <end position="164"/>
    </location>
</feature>
<comment type="caution">
    <text evidence="2">The sequence shown here is derived from an EMBL/GenBank/DDBJ whole genome shotgun (WGS) entry which is preliminary data.</text>
</comment>
<feature type="compositionally biased region" description="Polar residues" evidence="1">
    <location>
        <begin position="141"/>
        <end position="152"/>
    </location>
</feature>
<evidence type="ECO:0000256" key="1">
    <source>
        <dbReference type="SAM" id="MobiDB-lite"/>
    </source>
</evidence>
<feature type="compositionally biased region" description="Polar residues" evidence="1">
    <location>
        <begin position="30"/>
        <end position="42"/>
    </location>
</feature>
<evidence type="ECO:0000313" key="2">
    <source>
        <dbReference type="EMBL" id="KAL0956146.1"/>
    </source>
</evidence>
<sequence>MKKTHRQTGSGHLRPQSRQSSAAKLARDLQFTQKEAQTQQGLKPTGRGSKSALAHGHDAAHTTTRGVAHLPRTNSAVRAGPSKDNIHATYSQHPNAAHAGHSRRQPSDSLGGGARTNGKSKPGFMIASPGDDDDDDDAWVSTESGAATPSNDSDNESGELDNDTAAEAARRSVGMTTAETPVDRSRVQRPPPRADRDSEREVELDRYRNRSALQLQQIQDQAMNGQYTAIDHSNELARIDTARPNDYPDLTVRTPTAAAPPPHQEQTQAYTPADQRSSHRSHETRQLPPLQTQLPAQSSGRARTPEPVSAPPLDTVPSLRSPTLPSARSHKRLSATRPPSLISNASRTDHGHGHQLRPHPLIRGQSYGQPYVPVSKPAPLEPLTVISAPTPPHSQSAPGTPPMSTSPTSMKTTSASPSSPQPAFSRTPNTHLRRTSVSSARSVATVPGMPTASATISQPRTANDRHRTLSSLSALNMSASSAALSSLAGHHPHLHHQHPASAHAPLTPPTVVFFPPQNPHVNLDTVHPLLPRPYLHSHMTVLTRRDPFRESCERVMRAKQGLNGKA</sequence>
<keyword evidence="3" id="KW-1185">Reference proteome</keyword>
<protein>
    <submittedName>
        <fullName evidence="2">Uncharacterized protein</fullName>
    </submittedName>
</protein>
<feature type="compositionally biased region" description="Low complexity" evidence="1">
    <location>
        <begin position="396"/>
        <end position="425"/>
    </location>
</feature>
<reference evidence="3" key="1">
    <citation type="submission" date="2024-06" db="EMBL/GenBank/DDBJ databases">
        <title>Multi-omics analyses provide insights into the biosynthesis of the anticancer antibiotic pleurotin in Hohenbuehelia grisea.</title>
        <authorList>
            <person name="Weaver J.A."/>
            <person name="Alberti F."/>
        </authorList>
    </citation>
    <scope>NUCLEOTIDE SEQUENCE [LARGE SCALE GENOMIC DNA]</scope>
    <source>
        <strain evidence="3">T-177</strain>
    </source>
</reference>
<feature type="compositionally biased region" description="Low complexity" evidence="1">
    <location>
        <begin position="435"/>
        <end position="446"/>
    </location>
</feature>
<gene>
    <name evidence="2" type="ORF">HGRIS_002309</name>
</gene>
<proteinExistence type="predicted"/>